<keyword evidence="1" id="KW-0472">Membrane</keyword>
<comment type="caution">
    <text evidence="2">The sequence shown here is derived from an EMBL/GenBank/DDBJ whole genome shotgun (WGS) entry which is preliminary data.</text>
</comment>
<protein>
    <submittedName>
        <fullName evidence="2">Uncharacterized protein</fullName>
    </submittedName>
</protein>
<dbReference type="Proteomes" id="UP000192491">
    <property type="component" value="Unassembled WGS sequence"/>
</dbReference>
<feature type="transmembrane region" description="Helical" evidence="1">
    <location>
        <begin position="69"/>
        <end position="92"/>
    </location>
</feature>
<evidence type="ECO:0000313" key="2">
    <source>
        <dbReference type="EMBL" id="OQX03768.1"/>
    </source>
</evidence>
<dbReference type="AlphaFoldDB" id="A0A1Y1QEG8"/>
<organism evidence="2 3">
    <name type="scientific">Thiothrix lacustris</name>
    <dbReference type="NCBI Taxonomy" id="525917"/>
    <lineage>
        <taxon>Bacteria</taxon>
        <taxon>Pseudomonadati</taxon>
        <taxon>Pseudomonadota</taxon>
        <taxon>Gammaproteobacteria</taxon>
        <taxon>Thiotrichales</taxon>
        <taxon>Thiotrichaceae</taxon>
        <taxon>Thiothrix</taxon>
    </lineage>
</organism>
<gene>
    <name evidence="2" type="ORF">BWK73_38395</name>
</gene>
<keyword evidence="1" id="KW-1133">Transmembrane helix</keyword>
<evidence type="ECO:0000256" key="1">
    <source>
        <dbReference type="SAM" id="Phobius"/>
    </source>
</evidence>
<reference evidence="2 3" key="1">
    <citation type="submission" date="2017-01" db="EMBL/GenBank/DDBJ databases">
        <title>Novel large sulfur bacteria in the metagenomes of groundwater-fed chemosynthetic microbial mats in the Lake Huron basin.</title>
        <authorList>
            <person name="Sharrar A.M."/>
            <person name="Flood B.E."/>
            <person name="Bailey J.V."/>
            <person name="Jones D.S."/>
            <person name="Biddanda B."/>
            <person name="Ruberg S.A."/>
            <person name="Marcus D.N."/>
            <person name="Dick G.J."/>
        </authorList>
    </citation>
    <scope>NUCLEOTIDE SEQUENCE [LARGE SCALE GENOMIC DNA]</scope>
    <source>
        <strain evidence="2">A8</strain>
    </source>
</reference>
<keyword evidence="1" id="KW-0812">Transmembrane</keyword>
<sequence>MHTHDSNLRPSVREHFTDNHATTPRDTTVSTPNHPAPVDWALFFHVVVRLLAVTALLYIAYCIFTYFQLFGVSAIALSGQFALALFFTYAVLTGYDDAETLLICLGMFLLVGMF</sequence>
<feature type="transmembrane region" description="Helical" evidence="1">
    <location>
        <begin position="40"/>
        <end position="62"/>
    </location>
</feature>
<evidence type="ECO:0000313" key="3">
    <source>
        <dbReference type="Proteomes" id="UP000192491"/>
    </source>
</evidence>
<proteinExistence type="predicted"/>
<name>A0A1Y1QEG8_9GAMM</name>
<dbReference type="EMBL" id="MTEJ01000381">
    <property type="protein sequence ID" value="OQX03768.1"/>
    <property type="molecule type" value="Genomic_DNA"/>
</dbReference>
<accession>A0A1Y1QEG8</accession>